<reference evidence="2" key="1">
    <citation type="journal article" date="2022" name="Mol. Ecol. Resour.">
        <title>The genomes of chicory, endive, great burdock and yacon provide insights into Asteraceae palaeo-polyploidization history and plant inulin production.</title>
        <authorList>
            <person name="Fan W."/>
            <person name="Wang S."/>
            <person name="Wang H."/>
            <person name="Wang A."/>
            <person name="Jiang F."/>
            <person name="Liu H."/>
            <person name="Zhao H."/>
            <person name="Xu D."/>
            <person name="Zhang Y."/>
        </authorList>
    </citation>
    <scope>NUCLEOTIDE SEQUENCE [LARGE SCALE GENOMIC DNA]</scope>
    <source>
        <strain evidence="2">cv. Niubang</strain>
    </source>
</reference>
<comment type="caution">
    <text evidence="1">The sequence shown here is derived from an EMBL/GenBank/DDBJ whole genome shotgun (WGS) entry which is preliminary data.</text>
</comment>
<dbReference type="Proteomes" id="UP001055879">
    <property type="component" value="Linkage Group LG15"/>
</dbReference>
<protein>
    <submittedName>
        <fullName evidence="1">Uncharacterized protein</fullName>
    </submittedName>
</protein>
<evidence type="ECO:0000313" key="2">
    <source>
        <dbReference type="Proteomes" id="UP001055879"/>
    </source>
</evidence>
<name>A0ACB8XRE5_ARCLA</name>
<accession>A0ACB8XRE5</accession>
<gene>
    <name evidence="1" type="ORF">L6452_39110</name>
</gene>
<reference evidence="1 2" key="2">
    <citation type="journal article" date="2022" name="Mol. Ecol. Resour.">
        <title>The genomes of chicory, endive, great burdock and yacon provide insights into Asteraceae paleo-polyploidization history and plant inulin production.</title>
        <authorList>
            <person name="Fan W."/>
            <person name="Wang S."/>
            <person name="Wang H."/>
            <person name="Wang A."/>
            <person name="Jiang F."/>
            <person name="Liu H."/>
            <person name="Zhao H."/>
            <person name="Xu D."/>
            <person name="Zhang Y."/>
        </authorList>
    </citation>
    <scope>NUCLEOTIDE SEQUENCE [LARGE SCALE GENOMIC DNA]</scope>
    <source>
        <strain evidence="2">cv. Niubang</strain>
    </source>
</reference>
<keyword evidence="2" id="KW-1185">Reference proteome</keyword>
<proteinExistence type="predicted"/>
<evidence type="ECO:0000313" key="1">
    <source>
        <dbReference type="EMBL" id="KAI3673003.1"/>
    </source>
</evidence>
<dbReference type="EMBL" id="CM042061">
    <property type="protein sequence ID" value="KAI3673003.1"/>
    <property type="molecule type" value="Genomic_DNA"/>
</dbReference>
<organism evidence="1 2">
    <name type="scientific">Arctium lappa</name>
    <name type="common">Greater burdock</name>
    <name type="synonym">Lappa major</name>
    <dbReference type="NCBI Taxonomy" id="4217"/>
    <lineage>
        <taxon>Eukaryota</taxon>
        <taxon>Viridiplantae</taxon>
        <taxon>Streptophyta</taxon>
        <taxon>Embryophyta</taxon>
        <taxon>Tracheophyta</taxon>
        <taxon>Spermatophyta</taxon>
        <taxon>Magnoliopsida</taxon>
        <taxon>eudicotyledons</taxon>
        <taxon>Gunneridae</taxon>
        <taxon>Pentapetalae</taxon>
        <taxon>asterids</taxon>
        <taxon>campanulids</taxon>
        <taxon>Asterales</taxon>
        <taxon>Asteraceae</taxon>
        <taxon>Carduoideae</taxon>
        <taxon>Cardueae</taxon>
        <taxon>Arctiinae</taxon>
        <taxon>Arctium</taxon>
    </lineage>
</organism>
<sequence>MTTTYHPKASIEKVKIDLFEDDDKFEEFEIDQGDISSLTCTTTLSFLKLNMPKFTGYEHAEEDKDYVQKQDD</sequence>